<evidence type="ECO:0000313" key="1">
    <source>
        <dbReference type="EMBL" id="SMF35476.1"/>
    </source>
</evidence>
<reference evidence="1 2" key="1">
    <citation type="submission" date="2017-04" db="EMBL/GenBank/DDBJ databases">
        <authorList>
            <person name="Afonso C.L."/>
            <person name="Miller P.J."/>
            <person name="Scott M.A."/>
            <person name="Spackman E."/>
            <person name="Goraichik I."/>
            <person name="Dimitrov K.M."/>
            <person name="Suarez D.L."/>
            <person name="Swayne D.E."/>
        </authorList>
    </citation>
    <scope>NUCLEOTIDE SEQUENCE [LARGE SCALE GENOMIC DNA]</scope>
    <source>
        <strain evidence="1 2">A2P</strain>
    </source>
</reference>
<accession>A0A1X7EKJ2</accession>
<proteinExistence type="predicted"/>
<dbReference type="EMBL" id="FXAK01000002">
    <property type="protein sequence ID" value="SMF35476.1"/>
    <property type="molecule type" value="Genomic_DNA"/>
</dbReference>
<dbReference type="Gene3D" id="3.50.50.60">
    <property type="entry name" value="FAD/NAD(P)-binding domain"/>
    <property type="match status" value="2"/>
</dbReference>
<gene>
    <name evidence="1" type="ORF">SAMN02982917_1803</name>
</gene>
<organism evidence="1 2">
    <name type="scientific">Azospirillum oryzae</name>
    <dbReference type="NCBI Taxonomy" id="286727"/>
    <lineage>
        <taxon>Bacteria</taxon>
        <taxon>Pseudomonadati</taxon>
        <taxon>Pseudomonadota</taxon>
        <taxon>Alphaproteobacteria</taxon>
        <taxon>Rhodospirillales</taxon>
        <taxon>Azospirillaceae</taxon>
        <taxon>Azospirillum</taxon>
    </lineage>
</organism>
<dbReference type="AlphaFoldDB" id="A0A1X7EKJ2"/>
<sequence>MVETYDIVVAGGGHNGLVAASYLAKAGLTVCVVEKNDKVGGGVMTRELTIPGFKHDVCSVAHTLLQANPLLRNDELKLLSTFGLNYLNPDKMTSIFYDDGSTLEFYTDLEKTAQSIAKFSAKDADAYRRFNEHVFRTLDLMVTGMFNTPPSYGHQTMLMDSSPEGRELLRTMSISSWDLIGEWFENDKVKIALARYASEAMINPFDNGTGFGFYIILPFMHRYGVGVPAGGSGAFADALRACLESHGGVVRTSSPIKQIKLDGQKATGVILESGEEILATRAVVTNLHAKQIFPHMVPGVALPDGFETRIRGLKPSSFQPFNMHVALKEAPKYKVGPAVDDFFWVERSHSNAEEFEKAFRDLERGYPRRDFVAYVTQDSVDKGGRAPEGKRVLNMYAFCPYNLKDGGPQRWDDIGNEVAQGFLNDLKALTTNMDEDNILGFSFMTPLDIERHNNAMIGADILHFGSYSWQIGGNRPVAGWGQYRSPVDQLFLCGASTHPGGGVTAASGRNVARLLMEEFGIDFDKVVAA</sequence>
<dbReference type="InterPro" id="IPR036188">
    <property type="entry name" value="FAD/NAD-bd_sf"/>
</dbReference>
<dbReference type="RefSeq" id="WP_085084341.1">
    <property type="nucleotide sequence ID" value="NZ_FXAK01000002.1"/>
</dbReference>
<protein>
    <submittedName>
        <fullName evidence="1">Phytoene dehydrogenase-related protein</fullName>
    </submittedName>
</protein>
<dbReference type="OrthoDB" id="9774675at2"/>
<dbReference type="PANTHER" id="PTHR10668:SF103">
    <property type="entry name" value="PYRIDINE NUCLEOTIDE-DISULFIDE OXIDOREDUCTASE DOMAIN-CONTAINING PROTEIN 2"/>
    <property type="match status" value="1"/>
</dbReference>
<dbReference type="Pfam" id="PF13450">
    <property type="entry name" value="NAD_binding_8"/>
    <property type="match status" value="1"/>
</dbReference>
<name>A0A1X7EKJ2_9PROT</name>
<dbReference type="PANTHER" id="PTHR10668">
    <property type="entry name" value="PHYTOENE DEHYDROGENASE"/>
    <property type="match status" value="1"/>
</dbReference>
<dbReference type="STRING" id="286727.SAMN02982917_1803"/>
<dbReference type="SUPFAM" id="SSF51905">
    <property type="entry name" value="FAD/NAD(P)-binding domain"/>
    <property type="match status" value="1"/>
</dbReference>
<dbReference type="Proteomes" id="UP000192936">
    <property type="component" value="Unassembled WGS sequence"/>
</dbReference>
<evidence type="ECO:0000313" key="2">
    <source>
        <dbReference type="Proteomes" id="UP000192936"/>
    </source>
</evidence>